<feature type="signal peptide" evidence="2">
    <location>
        <begin position="1"/>
        <end position="27"/>
    </location>
</feature>
<dbReference type="InterPro" id="IPR044060">
    <property type="entry name" value="Bacterial_rp_domain"/>
</dbReference>
<dbReference type="STRING" id="351605.Gura_1804"/>
<organism evidence="4 5">
    <name type="scientific">Geotalea uraniireducens (strain Rf4)</name>
    <name type="common">Geobacter uraniireducens</name>
    <dbReference type="NCBI Taxonomy" id="351605"/>
    <lineage>
        <taxon>Bacteria</taxon>
        <taxon>Pseudomonadati</taxon>
        <taxon>Thermodesulfobacteriota</taxon>
        <taxon>Desulfuromonadia</taxon>
        <taxon>Geobacterales</taxon>
        <taxon>Geobacteraceae</taxon>
        <taxon>Geotalea</taxon>
    </lineage>
</organism>
<evidence type="ECO:0000259" key="3">
    <source>
        <dbReference type="Pfam" id="PF18998"/>
    </source>
</evidence>
<evidence type="ECO:0000313" key="4">
    <source>
        <dbReference type="EMBL" id="ABQ25994.1"/>
    </source>
</evidence>
<feature type="chain" id="PRO_5002683561" evidence="2">
    <location>
        <begin position="28"/>
        <end position="1482"/>
    </location>
</feature>
<evidence type="ECO:0000313" key="5">
    <source>
        <dbReference type="Proteomes" id="UP000006695"/>
    </source>
</evidence>
<dbReference type="RefSeq" id="WP_011938699.1">
    <property type="nucleotide sequence ID" value="NC_009483.1"/>
</dbReference>
<feature type="domain" description="Bacterial repeat" evidence="3">
    <location>
        <begin position="215"/>
        <end position="286"/>
    </location>
</feature>
<sequence length="1482" mass="160229">MNNVNFVNRKILRYLLPLLLIIPWLLASVQPASAEKVEVTVEWGSNAAGDNDNGGYVTPPGNGDSGKDVKVTTNTNKTFTIFTDSGFQISDVRLINKDSGTNQSVFTPVNMLGAGDTYTFNVGTSDWILRVFFIPKTGSNVTITATAGANGSISPSGAISVARNGSKTFTMTPNAGYIIGDVLVDGISVGAVSSYTFPNVTIDHTISVSFVPQAYTITATAGANGVISPAGATNVAKNADQTFNIIPNAGYNVLDVKIDGTSVGARTSYTFTNVTANHTINVTFALQTTSMGNYCQQPSFIGSITQLKPNVLILSDNSGSMGWLAYESETYNNAKSYYGYFDPQKMYKNSGTVFTIDTTKILDKNDIMSGNYLNWQMMRRIDVVRKALIGGKVVNRTAATKYLSANGGFTVEYGPTEPTGIIQALDGKVRFGLMFFRSNYEGGYIAAPIGSTAADLVTQIEAKNPSGNTPLAESIYEATKYFGHVASAYDAAVDYSTWADPILYPCQKNFMLVVTDGEPTADINFPGFDTTTWKNKITANGDTHSPYFMEDVAYYAHVTDLRPDTGTVGNPPIAAGGIQNLTIYNVFVFGSAASKTMQLAAKYGGFQDKNENGKPDLAIEWNKSGDGVPDTYFEAQEGDSLETSLMDALTNILARISSGTAASILSNSEGTGANLLQALFYPNKIFEKQTQANWLGEMQNLWYYIDPFFTNSSVREDTDYTDADRAVNKNHVFNLLADKATNFFFDNAATKQTLVDLSYDTNGDGAPDLFDKRVTPDEVNSIWRAGKQLWSRDLSTNPRKIYTTIDGSTLVPFVETAGANPLRAYLQAATDAEANKIIRYVQGFDFPDDTSMRSRTVKIGNIPSTNVTDPAYKTNPKDKGIGVWKLGDIVNSTPRLVSALPLNFYDKAPDKGYRDKSYGDSKNGTGYIYTSDYKRRGLSLAGANDGMLHAFKLGTLDVTAYGDTKATLSGTNLGDELWAYVPKNVLPYLKYFSDPDYCHLCYVDISPYIVDASIAKPAACMEAKAEDCTKDLTSWRTVVIGGMGQGGASRDKAGTCKDATGVDCVKSPLDGVGFSSYYALDITKQFVSSGNPVMPTLLWEFAHPELGYSTSGPVVMRINGKDNSKSPPVPDPTKNGNWYAVFASGPTGPISGQQFLGKSDQNLKLFVLNLKTGALLRVIDTGIPFAFSGSLNDGHSDTDRVDPENRGFYSDDALYIGYTKRAGAGTVASPYTWTDGGVVRLLTKEDPDPNNWTVSKVIDGIGPVTTRISKLQDKIDNILWLFFGTGRYYYGADDIAVQRTLFGVKDPCFKAVVTHLDGTVSKKGDIDEACTEAPVTKSSLDIQTNISATSLTSKGWYIELDAASGGYGAERIITDTVAQQNGLCFFTSFKPNMDVCSFGGSSHLWVVDCATGTAPKVNALKGRALIQVSTGSFESVDFGTALIERGNRRSAPMIGKPPGEPPTIQSQANNKPVKKILRIREK</sequence>
<dbReference type="EMBL" id="CP000698">
    <property type="protein sequence ID" value="ABQ25994.1"/>
    <property type="molecule type" value="Genomic_DNA"/>
</dbReference>
<proteinExistence type="predicted"/>
<reference evidence="4 5" key="1">
    <citation type="submission" date="2007-05" db="EMBL/GenBank/DDBJ databases">
        <title>Complete sequence of Geobacter uraniireducens Rf4.</title>
        <authorList>
            <consortium name="US DOE Joint Genome Institute"/>
            <person name="Copeland A."/>
            <person name="Lucas S."/>
            <person name="Lapidus A."/>
            <person name="Barry K."/>
            <person name="Detter J.C."/>
            <person name="Glavina del Rio T."/>
            <person name="Hammon N."/>
            <person name="Israni S."/>
            <person name="Dalin E."/>
            <person name="Tice H."/>
            <person name="Pitluck S."/>
            <person name="Chertkov O."/>
            <person name="Brettin T."/>
            <person name="Bruce D."/>
            <person name="Han C."/>
            <person name="Schmutz J."/>
            <person name="Larimer F."/>
            <person name="Land M."/>
            <person name="Hauser L."/>
            <person name="Kyrpides N."/>
            <person name="Mikhailova N."/>
            <person name="Shelobolina E."/>
            <person name="Aklujkar M."/>
            <person name="Lovley D."/>
            <person name="Richardson P."/>
        </authorList>
    </citation>
    <scope>NUCLEOTIDE SEQUENCE [LARGE SCALE GENOMIC DNA]</scope>
    <source>
        <strain evidence="4 5">Rf4</strain>
    </source>
</reference>
<dbReference type="Pfam" id="PF18998">
    <property type="entry name" value="Flg_new_2"/>
    <property type="match status" value="1"/>
</dbReference>
<dbReference type="HOGENOM" id="CLU_001890_4_0_7"/>
<dbReference type="Proteomes" id="UP000006695">
    <property type="component" value="Chromosome"/>
</dbReference>
<dbReference type="InterPro" id="IPR036465">
    <property type="entry name" value="vWFA_dom_sf"/>
</dbReference>
<keyword evidence="2" id="KW-0732">Signal</keyword>
<dbReference type="KEGG" id="gur:Gura_1804"/>
<evidence type="ECO:0000256" key="1">
    <source>
        <dbReference type="SAM" id="MobiDB-lite"/>
    </source>
</evidence>
<keyword evidence="5" id="KW-1185">Reference proteome</keyword>
<name>A5GEY9_GEOUR</name>
<evidence type="ECO:0000256" key="2">
    <source>
        <dbReference type="SAM" id="SignalP"/>
    </source>
</evidence>
<dbReference type="Gene3D" id="3.40.50.410">
    <property type="entry name" value="von Willebrand factor, type A domain"/>
    <property type="match status" value="1"/>
</dbReference>
<accession>A5GEY9</accession>
<feature type="region of interest" description="Disordered" evidence="1">
    <location>
        <begin position="1448"/>
        <end position="1472"/>
    </location>
</feature>
<gene>
    <name evidence="4" type="ordered locus">Gura_1804</name>
</gene>
<dbReference type="SUPFAM" id="SSF53300">
    <property type="entry name" value="vWA-like"/>
    <property type="match status" value="1"/>
</dbReference>
<protein>
    <submittedName>
        <fullName evidence="4">Tfp pilus assembly protein tip-associated adhesin PilY1-like protein</fullName>
    </submittedName>
</protein>
<dbReference type="OrthoDB" id="7156875at2"/>